<keyword evidence="1" id="KW-1133">Transmembrane helix</keyword>
<reference evidence="2 3" key="1">
    <citation type="submission" date="2024-10" db="EMBL/GenBank/DDBJ databases">
        <title>The Natural Products Discovery Center: Release of the First 8490 Sequenced Strains for Exploring Actinobacteria Biosynthetic Diversity.</title>
        <authorList>
            <person name="Kalkreuter E."/>
            <person name="Kautsar S.A."/>
            <person name="Yang D."/>
            <person name="Bader C.D."/>
            <person name="Teijaro C.N."/>
            <person name="Fluegel L."/>
            <person name="Davis C.M."/>
            <person name="Simpson J.R."/>
            <person name="Lauterbach L."/>
            <person name="Steele A.D."/>
            <person name="Gui C."/>
            <person name="Meng S."/>
            <person name="Li G."/>
            <person name="Viehrig K."/>
            <person name="Ye F."/>
            <person name="Su P."/>
            <person name="Kiefer A.F."/>
            <person name="Nichols A."/>
            <person name="Cepeda A.J."/>
            <person name="Yan W."/>
            <person name="Fan B."/>
            <person name="Jiang Y."/>
            <person name="Adhikari A."/>
            <person name="Zheng C.-J."/>
            <person name="Schuster L."/>
            <person name="Cowan T.M."/>
            <person name="Smanski M.J."/>
            <person name="Chevrette M.G."/>
            <person name="De Carvalho L.P.S."/>
            <person name="Shen B."/>
        </authorList>
    </citation>
    <scope>NUCLEOTIDE SEQUENCE [LARGE SCALE GENOMIC DNA]</scope>
    <source>
        <strain evidence="2 3">NPDC053399</strain>
    </source>
</reference>
<evidence type="ECO:0000313" key="2">
    <source>
        <dbReference type="EMBL" id="MFI9106287.1"/>
    </source>
</evidence>
<evidence type="ECO:0000313" key="3">
    <source>
        <dbReference type="Proteomes" id="UP001614394"/>
    </source>
</evidence>
<name>A0ABW8CKH4_9ACTN</name>
<dbReference type="RefSeq" id="WP_164295057.1">
    <property type="nucleotide sequence ID" value="NZ_JBITYG010000017.1"/>
</dbReference>
<gene>
    <name evidence="2" type="ORF">ACIGXA_37865</name>
</gene>
<evidence type="ECO:0000256" key="1">
    <source>
        <dbReference type="SAM" id="Phobius"/>
    </source>
</evidence>
<keyword evidence="3" id="KW-1185">Reference proteome</keyword>
<proteinExistence type="predicted"/>
<dbReference type="Proteomes" id="UP001614394">
    <property type="component" value="Unassembled WGS sequence"/>
</dbReference>
<organism evidence="2 3">
    <name type="scientific">Streptomyces fildesensis</name>
    <dbReference type="NCBI Taxonomy" id="375757"/>
    <lineage>
        <taxon>Bacteria</taxon>
        <taxon>Bacillati</taxon>
        <taxon>Actinomycetota</taxon>
        <taxon>Actinomycetes</taxon>
        <taxon>Kitasatosporales</taxon>
        <taxon>Streptomycetaceae</taxon>
        <taxon>Streptomyces</taxon>
    </lineage>
</organism>
<feature type="transmembrane region" description="Helical" evidence="1">
    <location>
        <begin position="12"/>
        <end position="29"/>
    </location>
</feature>
<protein>
    <submittedName>
        <fullName evidence="2">Uncharacterized protein</fullName>
    </submittedName>
</protein>
<comment type="caution">
    <text evidence="2">The sequence shown here is derived from an EMBL/GenBank/DDBJ whole genome shotgun (WGS) entry which is preliminary data.</text>
</comment>
<accession>A0ABW8CKH4</accession>
<keyword evidence="1" id="KW-0812">Transmembrane</keyword>
<keyword evidence="1" id="KW-0472">Membrane</keyword>
<dbReference type="EMBL" id="JBITYG010000017">
    <property type="protein sequence ID" value="MFI9106287.1"/>
    <property type="molecule type" value="Genomic_DNA"/>
</dbReference>
<sequence length="52" mass="5695">MPVLGFALEQFVQFKYGAAWAIVFGLIALDRKDRGTTYTCIALTGIAILMAQ</sequence>